<evidence type="ECO:0000256" key="1">
    <source>
        <dbReference type="ARBA" id="ARBA00022737"/>
    </source>
</evidence>
<dbReference type="GO" id="GO:0000146">
    <property type="term" value="F:microfilament motor activity"/>
    <property type="evidence" value="ECO:0007669"/>
    <property type="project" value="TreeGrafter"/>
</dbReference>
<keyword evidence="5" id="KW-1185">Reference proteome</keyword>
<dbReference type="Gene3D" id="3.30.70.1590">
    <property type="match status" value="1"/>
</dbReference>
<dbReference type="PROSITE" id="PS50096">
    <property type="entry name" value="IQ"/>
    <property type="match status" value="1"/>
</dbReference>
<dbReference type="GO" id="GO:0007015">
    <property type="term" value="P:actin filament organization"/>
    <property type="evidence" value="ECO:0007669"/>
    <property type="project" value="TreeGrafter"/>
</dbReference>
<dbReference type="SUPFAM" id="SSF52540">
    <property type="entry name" value="P-loop containing nucleoside triphosphate hydrolases"/>
    <property type="match status" value="1"/>
</dbReference>
<dbReference type="EMBL" id="CP136894">
    <property type="protein sequence ID" value="WOL07400.1"/>
    <property type="molecule type" value="Genomic_DNA"/>
</dbReference>
<reference evidence="4 5" key="1">
    <citation type="submission" date="2023-10" db="EMBL/GenBank/DDBJ databases">
        <title>Chromosome-scale genome assembly provides insights into flower coloration mechanisms of Canna indica.</title>
        <authorList>
            <person name="Li C."/>
        </authorList>
    </citation>
    <scope>NUCLEOTIDE SEQUENCE [LARGE SCALE GENOMIC DNA]</scope>
    <source>
        <tissue evidence="4">Flower</tissue>
    </source>
</reference>
<dbReference type="PANTHER" id="PTHR13140:SF706">
    <property type="entry name" value="DILUTE CLASS UNCONVENTIONAL MYOSIN, ISOFORM C"/>
    <property type="match status" value="1"/>
</dbReference>
<name>A0AAQ3KHA3_9LILI</name>
<dbReference type="InterPro" id="IPR027417">
    <property type="entry name" value="P-loop_NTPase"/>
</dbReference>
<dbReference type="FunFam" id="1.20.5.190:FF:000001">
    <property type="entry name" value="unconventional myosin-Va"/>
    <property type="match status" value="1"/>
</dbReference>
<evidence type="ECO:0000313" key="5">
    <source>
        <dbReference type="Proteomes" id="UP001327560"/>
    </source>
</evidence>
<dbReference type="PANTHER" id="PTHR13140">
    <property type="entry name" value="MYOSIN"/>
    <property type="match status" value="1"/>
</dbReference>
<dbReference type="GO" id="GO:0016020">
    <property type="term" value="C:membrane"/>
    <property type="evidence" value="ECO:0007669"/>
    <property type="project" value="TreeGrafter"/>
</dbReference>
<evidence type="ECO:0000313" key="4">
    <source>
        <dbReference type="EMBL" id="WOL07400.1"/>
    </source>
</evidence>
<dbReference type="InterPro" id="IPR000048">
    <property type="entry name" value="IQ_motif_EF-hand-BS"/>
</dbReference>
<dbReference type="GO" id="GO:0015629">
    <property type="term" value="C:actin cytoskeleton"/>
    <property type="evidence" value="ECO:0007669"/>
    <property type="project" value="TreeGrafter"/>
</dbReference>
<dbReference type="Gene3D" id="1.20.5.190">
    <property type="match status" value="1"/>
</dbReference>
<dbReference type="AlphaFoldDB" id="A0AAQ3KHA3"/>
<evidence type="ECO:0000256" key="3">
    <source>
        <dbReference type="SAM" id="Coils"/>
    </source>
</evidence>
<organism evidence="4 5">
    <name type="scientific">Canna indica</name>
    <name type="common">Indian-shot</name>
    <dbReference type="NCBI Taxonomy" id="4628"/>
    <lineage>
        <taxon>Eukaryota</taxon>
        <taxon>Viridiplantae</taxon>
        <taxon>Streptophyta</taxon>
        <taxon>Embryophyta</taxon>
        <taxon>Tracheophyta</taxon>
        <taxon>Spermatophyta</taxon>
        <taxon>Magnoliopsida</taxon>
        <taxon>Liliopsida</taxon>
        <taxon>Zingiberales</taxon>
        <taxon>Cannaceae</taxon>
        <taxon>Canna</taxon>
    </lineage>
</organism>
<dbReference type="GO" id="GO:0051015">
    <property type="term" value="F:actin filament binding"/>
    <property type="evidence" value="ECO:0007669"/>
    <property type="project" value="TreeGrafter"/>
</dbReference>
<dbReference type="GO" id="GO:0005737">
    <property type="term" value="C:cytoplasm"/>
    <property type="evidence" value="ECO:0007669"/>
    <property type="project" value="TreeGrafter"/>
</dbReference>
<evidence type="ECO:0000256" key="2">
    <source>
        <dbReference type="ARBA" id="ARBA00023054"/>
    </source>
</evidence>
<dbReference type="Proteomes" id="UP001327560">
    <property type="component" value="Chromosome 5"/>
</dbReference>
<proteinExistence type="predicted"/>
<keyword evidence="2 3" id="KW-0175">Coiled coil</keyword>
<gene>
    <name evidence="4" type="ORF">Cni_G16141</name>
</gene>
<sequence>MWALTKKQYVQPYVTEWALKAINLSCYQIGKTKVFLRAGQMAELDARRTEVLSNAAKLILRHIRRSKAVTLIQTQWCLYKERSSYKQQKKATVVLQSLWRGRLGRKELRKLRMAARETGALKEAKDKLEKKVEELTWRLEVEKRMRIDLEEAKGQEIAKLQSALQEMQEKLDEAHEAMTKEIEGAKIEIEQAPPITKEVSVEENSMLELLTTRNKELEDELSKFKSKAEEFEERDIKVNGESYRDIIGLQNKKHW</sequence>
<dbReference type="Pfam" id="PF00612">
    <property type="entry name" value="IQ"/>
    <property type="match status" value="1"/>
</dbReference>
<accession>A0AAQ3KHA3</accession>
<keyword evidence="1" id="KW-0677">Repeat</keyword>
<dbReference type="SMART" id="SM00015">
    <property type="entry name" value="IQ"/>
    <property type="match status" value="2"/>
</dbReference>
<protein>
    <submittedName>
        <fullName evidence="4">Myosin-12-like</fullName>
    </submittedName>
</protein>
<feature type="coiled-coil region" evidence="3">
    <location>
        <begin position="111"/>
        <end position="234"/>
    </location>
</feature>